<dbReference type="EMBL" id="LXQA010591408">
    <property type="protein sequence ID" value="MCI60974.1"/>
    <property type="molecule type" value="Genomic_DNA"/>
</dbReference>
<dbReference type="Proteomes" id="UP000265520">
    <property type="component" value="Unassembled WGS sequence"/>
</dbReference>
<dbReference type="AlphaFoldDB" id="A0A392TK47"/>
<proteinExistence type="predicted"/>
<evidence type="ECO:0000313" key="1">
    <source>
        <dbReference type="EMBL" id="MCI60974.1"/>
    </source>
</evidence>
<organism evidence="1 2">
    <name type="scientific">Trifolium medium</name>
    <dbReference type="NCBI Taxonomy" id="97028"/>
    <lineage>
        <taxon>Eukaryota</taxon>
        <taxon>Viridiplantae</taxon>
        <taxon>Streptophyta</taxon>
        <taxon>Embryophyta</taxon>
        <taxon>Tracheophyta</taxon>
        <taxon>Spermatophyta</taxon>
        <taxon>Magnoliopsida</taxon>
        <taxon>eudicotyledons</taxon>
        <taxon>Gunneridae</taxon>
        <taxon>Pentapetalae</taxon>
        <taxon>rosids</taxon>
        <taxon>fabids</taxon>
        <taxon>Fabales</taxon>
        <taxon>Fabaceae</taxon>
        <taxon>Papilionoideae</taxon>
        <taxon>50 kb inversion clade</taxon>
        <taxon>NPAAA clade</taxon>
        <taxon>Hologalegina</taxon>
        <taxon>IRL clade</taxon>
        <taxon>Trifolieae</taxon>
        <taxon>Trifolium</taxon>
    </lineage>
</organism>
<sequence>MKNDADNLCSGICAPRRGTGTLRRSDGKQHISWLEDARRAGRLGAAHKRRISKSVSTT</sequence>
<keyword evidence="2" id="KW-1185">Reference proteome</keyword>
<protein>
    <submittedName>
        <fullName evidence="1">Uncharacterized protein</fullName>
    </submittedName>
</protein>
<name>A0A392TK47_9FABA</name>
<comment type="caution">
    <text evidence="1">The sequence shown here is derived from an EMBL/GenBank/DDBJ whole genome shotgun (WGS) entry which is preliminary data.</text>
</comment>
<accession>A0A392TK47</accession>
<feature type="non-terminal residue" evidence="1">
    <location>
        <position position="58"/>
    </location>
</feature>
<evidence type="ECO:0000313" key="2">
    <source>
        <dbReference type="Proteomes" id="UP000265520"/>
    </source>
</evidence>
<reference evidence="1 2" key="1">
    <citation type="journal article" date="2018" name="Front. Plant Sci.">
        <title>Red Clover (Trifolium pratense) and Zigzag Clover (T. medium) - A Picture of Genomic Similarities and Differences.</title>
        <authorList>
            <person name="Dluhosova J."/>
            <person name="Istvanek J."/>
            <person name="Nedelnik J."/>
            <person name="Repkova J."/>
        </authorList>
    </citation>
    <scope>NUCLEOTIDE SEQUENCE [LARGE SCALE GENOMIC DNA]</scope>
    <source>
        <strain evidence="2">cv. 10/8</strain>
        <tissue evidence="1">Leaf</tissue>
    </source>
</reference>